<dbReference type="CDD" id="cd00009">
    <property type="entry name" value="AAA"/>
    <property type="match status" value="1"/>
</dbReference>
<dbReference type="AlphaFoldDB" id="A0A9D1J3K7"/>
<dbReference type="InterPro" id="IPR047661">
    <property type="entry name" value="IstB"/>
</dbReference>
<dbReference type="InterPro" id="IPR027417">
    <property type="entry name" value="P-loop_NTPase"/>
</dbReference>
<evidence type="ECO:0000313" key="6">
    <source>
        <dbReference type="Proteomes" id="UP000824232"/>
    </source>
</evidence>
<dbReference type="GO" id="GO:0006260">
    <property type="term" value="P:DNA replication"/>
    <property type="evidence" value="ECO:0007669"/>
    <property type="project" value="TreeGrafter"/>
</dbReference>
<gene>
    <name evidence="5" type="ORF">IAB38_04340</name>
</gene>
<dbReference type="PANTHER" id="PTHR30050:SF4">
    <property type="entry name" value="ATP-BINDING PROTEIN RV3427C IN INSERTION SEQUENCE-RELATED"/>
    <property type="match status" value="1"/>
</dbReference>
<dbReference type="InterPro" id="IPR028350">
    <property type="entry name" value="DNAC/IstB-like"/>
</dbReference>
<dbReference type="NCBIfam" id="NF038214">
    <property type="entry name" value="IS21_help_AAA"/>
    <property type="match status" value="1"/>
</dbReference>
<comment type="caution">
    <text evidence="5">The sequence shown here is derived from an EMBL/GenBank/DDBJ whole genome shotgun (WGS) entry which is preliminary data.</text>
</comment>
<feature type="domain" description="AAA+ ATPase" evidence="4">
    <location>
        <begin position="97"/>
        <end position="232"/>
    </location>
</feature>
<dbReference type="Pfam" id="PF01695">
    <property type="entry name" value="IstB_IS21"/>
    <property type="match status" value="1"/>
</dbReference>
<reference evidence="5" key="1">
    <citation type="submission" date="2020-10" db="EMBL/GenBank/DDBJ databases">
        <authorList>
            <person name="Gilroy R."/>
        </authorList>
    </citation>
    <scope>NUCLEOTIDE SEQUENCE</scope>
    <source>
        <strain evidence="5">CHK184-20233</strain>
    </source>
</reference>
<dbReference type="PANTHER" id="PTHR30050">
    <property type="entry name" value="CHROMOSOMAL REPLICATION INITIATOR PROTEIN DNAA"/>
    <property type="match status" value="1"/>
</dbReference>
<evidence type="ECO:0000259" key="4">
    <source>
        <dbReference type="SMART" id="SM00382"/>
    </source>
</evidence>
<evidence type="ECO:0000256" key="2">
    <source>
        <dbReference type="ARBA" id="ARBA00022741"/>
    </source>
</evidence>
<dbReference type="SMART" id="SM00382">
    <property type="entry name" value="AAA"/>
    <property type="match status" value="1"/>
</dbReference>
<reference evidence="5" key="2">
    <citation type="journal article" date="2021" name="PeerJ">
        <title>Extensive microbial diversity within the chicken gut microbiome revealed by metagenomics and culture.</title>
        <authorList>
            <person name="Gilroy R."/>
            <person name="Ravi A."/>
            <person name="Getino M."/>
            <person name="Pursley I."/>
            <person name="Horton D.L."/>
            <person name="Alikhan N.F."/>
            <person name="Baker D."/>
            <person name="Gharbi K."/>
            <person name="Hall N."/>
            <person name="Watson M."/>
            <person name="Adriaenssens E.M."/>
            <person name="Foster-Nyarko E."/>
            <person name="Jarju S."/>
            <person name="Secka A."/>
            <person name="Antonio M."/>
            <person name="Oren A."/>
            <person name="Chaudhuri R.R."/>
            <person name="La Ragione R."/>
            <person name="Hildebrand F."/>
            <person name="Pallen M.J."/>
        </authorList>
    </citation>
    <scope>NUCLEOTIDE SEQUENCE</scope>
    <source>
        <strain evidence="5">CHK184-20233</strain>
    </source>
</reference>
<dbReference type="Gene3D" id="3.40.50.300">
    <property type="entry name" value="P-loop containing nucleotide triphosphate hydrolases"/>
    <property type="match status" value="1"/>
</dbReference>
<dbReference type="InterPro" id="IPR003593">
    <property type="entry name" value="AAA+_ATPase"/>
</dbReference>
<accession>A0A9D1J3K7</accession>
<dbReference type="SUPFAM" id="SSF52540">
    <property type="entry name" value="P-loop containing nucleoside triphosphate hydrolases"/>
    <property type="match status" value="1"/>
</dbReference>
<proteinExistence type="inferred from homology"/>
<keyword evidence="3 5" id="KW-0067">ATP-binding</keyword>
<keyword evidence="2" id="KW-0547">Nucleotide-binding</keyword>
<organism evidence="5 6">
    <name type="scientific">Candidatus Onthousia excrementipullorum</name>
    <dbReference type="NCBI Taxonomy" id="2840884"/>
    <lineage>
        <taxon>Bacteria</taxon>
        <taxon>Bacillati</taxon>
        <taxon>Bacillota</taxon>
        <taxon>Bacilli</taxon>
        <taxon>Candidatus Onthousia</taxon>
    </lineage>
</organism>
<comment type="similarity">
    <text evidence="1">Belongs to the IS21/IS1162 putative ATP-binding protein family.</text>
</comment>
<dbReference type="InterPro" id="IPR002611">
    <property type="entry name" value="IstB_ATP-bd"/>
</dbReference>
<dbReference type="Proteomes" id="UP000824232">
    <property type="component" value="Unassembled WGS sequence"/>
</dbReference>
<sequence length="248" mass="28890">MINDTLNKLTDLKLLGIKEHISEYLDKITNDNLSFLEGLNLLLEEELKHREKRYSQNNIKVAHFPFVKTLNDFDFDFQPSINRNKIIDLSTLRFLEEKKNIIFYGDSGVGKTHLAISIGIEAASKRHSVYFINCNDLINNLLEAHKENKSAERIKHYCKYQLLIIDEIGYLPTDRNGANLFFQLISKRYENKSTIITTNLSFDRWNETFGDVTIANAIIDRLIHHSEIVNIKGKSYRLKELKEKLEIS</sequence>
<dbReference type="EMBL" id="DVHC01000043">
    <property type="protein sequence ID" value="HIR59259.1"/>
    <property type="molecule type" value="Genomic_DNA"/>
</dbReference>
<evidence type="ECO:0000256" key="1">
    <source>
        <dbReference type="ARBA" id="ARBA00008059"/>
    </source>
</evidence>
<dbReference type="PIRSF" id="PIRSF003073">
    <property type="entry name" value="DNAC_TnpB_IstB"/>
    <property type="match status" value="1"/>
</dbReference>
<evidence type="ECO:0000313" key="5">
    <source>
        <dbReference type="EMBL" id="HIR59259.1"/>
    </source>
</evidence>
<evidence type="ECO:0000256" key="3">
    <source>
        <dbReference type="ARBA" id="ARBA00022840"/>
    </source>
</evidence>
<dbReference type="GO" id="GO:0005524">
    <property type="term" value="F:ATP binding"/>
    <property type="evidence" value="ECO:0007669"/>
    <property type="project" value="UniProtKB-KW"/>
</dbReference>
<name>A0A9D1J3K7_9FIRM</name>
<protein>
    <submittedName>
        <fullName evidence="5">ATP-binding protein</fullName>
    </submittedName>
</protein>